<name>A0ACC0W4B0_9STRA</name>
<keyword evidence="2" id="KW-1185">Reference proteome</keyword>
<organism evidence="1 2">
    <name type="scientific">Peronosclerospora sorghi</name>
    <dbReference type="NCBI Taxonomy" id="230839"/>
    <lineage>
        <taxon>Eukaryota</taxon>
        <taxon>Sar</taxon>
        <taxon>Stramenopiles</taxon>
        <taxon>Oomycota</taxon>
        <taxon>Peronosporomycetes</taxon>
        <taxon>Peronosporales</taxon>
        <taxon>Peronosporaceae</taxon>
        <taxon>Peronosclerospora</taxon>
    </lineage>
</organism>
<protein>
    <submittedName>
        <fullName evidence="1">Uncharacterized protein</fullName>
    </submittedName>
</protein>
<proteinExistence type="predicted"/>
<accession>A0ACC0W4B0</accession>
<evidence type="ECO:0000313" key="2">
    <source>
        <dbReference type="Proteomes" id="UP001163321"/>
    </source>
</evidence>
<dbReference type="Proteomes" id="UP001163321">
    <property type="component" value="Chromosome 4"/>
</dbReference>
<evidence type="ECO:0000313" key="1">
    <source>
        <dbReference type="EMBL" id="KAI9913166.1"/>
    </source>
</evidence>
<sequence length="706" mass="73880">MTTLKPSSETASLAIRKSSHVPGPKSQGKKKNHKAPPSGHGHEPPRGPRHVAPAPVSGPWGKPHALTTSAAPPPPGFATSARTPPPSTSPTVGFSDAHVRLLRHRALFAFRFLVGKAVELQVVASDERYAGILDCVDPDAFSIVLKSAKRVRTGTSAKPFVDGRTVIFRRDQVAYLVADGAIDYTDAVGATASQAAAGSSGFRTDTEISGDKGKHLVGRELETASSWLDPALDTGALEDVAPSGRRPSKSQEKAGWDQFEANEKLFGVVSSYDENIYTTKLDKTKLTTEQSRAAEKLALEIEQEATGGNFHLQEERGQTGHRGTEVDEEARYSSVARRTSARAASVYRNVYMPPALRKNTARQASGGDPCLASSRCLAPASARSVVTPAPTGTEAPAAPPRPLSFSEAVIGRSTATASPAVAPKAAPSVAEEAKRTVASPPKAAASEPVDGTTATTSAAPPSREASPMQTDAVCVHDESATEERTALCVAKESPARSSSSSSSLPSTTSPSQGTKALGTDTRPAPGAQKKKGLNPHAKEFKLSASAAEFTPRFAAVLPVGKDDVFSSPYRSDSSPTHTSVPHVGRGYAPLMLDEWMMYESGLGGDDDGTTGGGLLPPPYLPTGYAMPMGPGGVPMLYPYMMPQQHLRVLSAQRGSYSGTSYPPQGAYDPRGYYAAPHSGTFGVPYTSSLPGSGGGPQPPLPPDAKQ</sequence>
<gene>
    <name evidence="1" type="ORF">PsorP6_005627</name>
</gene>
<reference evidence="1 2" key="1">
    <citation type="journal article" date="2022" name="bioRxiv">
        <title>The genome of the oomycete Peronosclerospora sorghi, a cosmopolitan pathogen of maize and sorghum, is inflated with dispersed pseudogenes.</title>
        <authorList>
            <person name="Fletcher K."/>
            <person name="Martin F."/>
            <person name="Isakeit T."/>
            <person name="Cavanaugh K."/>
            <person name="Magill C."/>
            <person name="Michelmore R."/>
        </authorList>
    </citation>
    <scope>NUCLEOTIDE SEQUENCE [LARGE SCALE GENOMIC DNA]</scope>
    <source>
        <strain evidence="1">P6</strain>
    </source>
</reference>
<dbReference type="EMBL" id="CM047583">
    <property type="protein sequence ID" value="KAI9913166.1"/>
    <property type="molecule type" value="Genomic_DNA"/>
</dbReference>
<comment type="caution">
    <text evidence="1">The sequence shown here is derived from an EMBL/GenBank/DDBJ whole genome shotgun (WGS) entry which is preliminary data.</text>
</comment>